<name>A0A6H1ZUE6_9ZZZZ</name>
<proteinExistence type="predicted"/>
<dbReference type="EMBL" id="MT144239">
    <property type="protein sequence ID" value="QJA51138.1"/>
    <property type="molecule type" value="Genomic_DNA"/>
</dbReference>
<organism evidence="2">
    <name type="scientific">viral metagenome</name>
    <dbReference type="NCBI Taxonomy" id="1070528"/>
    <lineage>
        <taxon>unclassified sequences</taxon>
        <taxon>metagenomes</taxon>
        <taxon>organismal metagenomes</taxon>
    </lineage>
</organism>
<evidence type="ECO:0000313" key="2">
    <source>
        <dbReference type="EMBL" id="QJA51138.1"/>
    </source>
</evidence>
<gene>
    <name evidence="2" type="ORF">TM448A01996_0011</name>
</gene>
<dbReference type="AlphaFoldDB" id="A0A6H1ZUE6"/>
<evidence type="ECO:0000256" key="1">
    <source>
        <dbReference type="SAM" id="MobiDB-lite"/>
    </source>
</evidence>
<reference evidence="2" key="1">
    <citation type="submission" date="2020-03" db="EMBL/GenBank/DDBJ databases">
        <title>The deep terrestrial virosphere.</title>
        <authorList>
            <person name="Holmfeldt K."/>
            <person name="Nilsson E."/>
            <person name="Simone D."/>
            <person name="Lopez-Fernandez M."/>
            <person name="Wu X."/>
            <person name="de Brujin I."/>
            <person name="Lundin D."/>
            <person name="Andersson A."/>
            <person name="Bertilsson S."/>
            <person name="Dopson M."/>
        </authorList>
    </citation>
    <scope>NUCLEOTIDE SEQUENCE</scope>
    <source>
        <strain evidence="2">TM448A01996</strain>
    </source>
</reference>
<feature type="region of interest" description="Disordered" evidence="1">
    <location>
        <begin position="73"/>
        <end position="110"/>
    </location>
</feature>
<sequence>MTTEQNYKVKSNNRTTMYSYDDKGRVVVHHMPFDRNNPFGMKKLSRYLEMGYTFDDPRGKVLAEPPKEVIVEAASSTISQPEPVGKAPLYVSDKPAKPKKAKRKSHISRS</sequence>
<accession>A0A6H1ZUE6</accession>
<feature type="compositionally biased region" description="Basic residues" evidence="1">
    <location>
        <begin position="97"/>
        <end position="110"/>
    </location>
</feature>
<protein>
    <submittedName>
        <fullName evidence="2">Uncharacterized protein</fullName>
    </submittedName>
</protein>